<proteinExistence type="predicted"/>
<protein>
    <submittedName>
        <fullName evidence="3">Wsv216</fullName>
    </submittedName>
</protein>
<keyword evidence="2" id="KW-1185">Reference proteome</keyword>
<evidence type="ECO:0000256" key="1">
    <source>
        <dbReference type="SAM" id="Phobius"/>
    </source>
</evidence>
<keyword evidence="1" id="KW-0472">Membrane</keyword>
<dbReference type="AlphaFoldDB" id="A0A7I4YRT1"/>
<reference evidence="3" key="1">
    <citation type="submission" date="2020-12" db="UniProtKB">
        <authorList>
            <consortium name="WormBaseParasite"/>
        </authorList>
    </citation>
    <scope>IDENTIFICATION</scope>
    <source>
        <strain evidence="3">MHco3</strain>
    </source>
</reference>
<dbReference type="OrthoDB" id="5841676at2759"/>
<organism evidence="2 3">
    <name type="scientific">Haemonchus contortus</name>
    <name type="common">Barber pole worm</name>
    <dbReference type="NCBI Taxonomy" id="6289"/>
    <lineage>
        <taxon>Eukaryota</taxon>
        <taxon>Metazoa</taxon>
        <taxon>Ecdysozoa</taxon>
        <taxon>Nematoda</taxon>
        <taxon>Chromadorea</taxon>
        <taxon>Rhabditida</taxon>
        <taxon>Rhabditina</taxon>
        <taxon>Rhabditomorpha</taxon>
        <taxon>Strongyloidea</taxon>
        <taxon>Trichostrongylidae</taxon>
        <taxon>Haemonchus</taxon>
    </lineage>
</organism>
<keyword evidence="1" id="KW-1133">Transmembrane helix</keyword>
<name>A0A7I4YRT1_HAECO</name>
<accession>A0A7I4YRT1</accession>
<keyword evidence="1" id="KW-0812">Transmembrane</keyword>
<feature type="transmembrane region" description="Helical" evidence="1">
    <location>
        <begin position="14"/>
        <end position="35"/>
    </location>
</feature>
<dbReference type="WBParaSite" id="HCON_00135270-00001">
    <property type="protein sequence ID" value="HCON_00135270-00001"/>
    <property type="gene ID" value="HCON_00135270"/>
</dbReference>
<dbReference type="Proteomes" id="UP000025227">
    <property type="component" value="Unplaced"/>
</dbReference>
<sequence length="196" mass="21922">MAYNNEEECKNESLLLGIIIAIFLLFIYLMTLFLYPRPKRMRSCNYVSIELPSAIYKGNNFIGVGSGPSGAPTLPSLFLTAAELAAFAYEPMAPRRSLQLSPEEKLILRAESRSGCYVKGKEITLFKWRYSDVGVMFETATRDNRTVADATTMGTVETVNNTSYMGTTMVTADTVDVERRYRKKGSKAVNEEGSEY</sequence>
<evidence type="ECO:0000313" key="2">
    <source>
        <dbReference type="Proteomes" id="UP000025227"/>
    </source>
</evidence>
<evidence type="ECO:0000313" key="3">
    <source>
        <dbReference type="WBParaSite" id="HCON_00135270-00001"/>
    </source>
</evidence>